<dbReference type="AlphaFoldDB" id="A0A7M7L6I5"/>
<keyword evidence="8" id="KW-1185">Reference proteome</keyword>
<evidence type="ECO:0000313" key="8">
    <source>
        <dbReference type="Proteomes" id="UP000594260"/>
    </source>
</evidence>
<protein>
    <recommendedName>
        <fullName evidence="6">Major facilitator superfamily (MFS) profile domain-containing protein</fullName>
    </recommendedName>
</protein>
<feature type="transmembrane region" description="Helical" evidence="5">
    <location>
        <begin position="272"/>
        <end position="290"/>
    </location>
</feature>
<dbReference type="Pfam" id="PF07690">
    <property type="entry name" value="MFS_1"/>
    <property type="match status" value="1"/>
</dbReference>
<evidence type="ECO:0000256" key="1">
    <source>
        <dbReference type="ARBA" id="ARBA00004141"/>
    </source>
</evidence>
<organism evidence="7 8">
    <name type="scientific">Varroa destructor</name>
    <name type="common">Honeybee mite</name>
    <dbReference type="NCBI Taxonomy" id="109461"/>
    <lineage>
        <taxon>Eukaryota</taxon>
        <taxon>Metazoa</taxon>
        <taxon>Ecdysozoa</taxon>
        <taxon>Arthropoda</taxon>
        <taxon>Chelicerata</taxon>
        <taxon>Arachnida</taxon>
        <taxon>Acari</taxon>
        <taxon>Parasitiformes</taxon>
        <taxon>Mesostigmata</taxon>
        <taxon>Gamasina</taxon>
        <taxon>Dermanyssoidea</taxon>
        <taxon>Varroidae</taxon>
        <taxon>Varroa</taxon>
    </lineage>
</organism>
<dbReference type="GO" id="GO:0005635">
    <property type="term" value="C:nuclear envelope"/>
    <property type="evidence" value="ECO:0007669"/>
    <property type="project" value="TreeGrafter"/>
</dbReference>
<comment type="subcellular location">
    <subcellularLocation>
        <location evidence="1">Membrane</location>
        <topology evidence="1">Multi-pass membrane protein</topology>
    </subcellularLocation>
</comment>
<dbReference type="PANTHER" id="PTHR24002:SF3">
    <property type="entry name" value="SOLUTE CARRIER FAMILY 22 MEMBER 18"/>
    <property type="match status" value="1"/>
</dbReference>
<dbReference type="PRINTS" id="PR01035">
    <property type="entry name" value="TCRTETA"/>
</dbReference>
<dbReference type="InParanoid" id="A0A7M7L6I5"/>
<dbReference type="KEGG" id="vde:111254647"/>
<dbReference type="Proteomes" id="UP000594260">
    <property type="component" value="Unplaced"/>
</dbReference>
<evidence type="ECO:0000256" key="2">
    <source>
        <dbReference type="ARBA" id="ARBA00022692"/>
    </source>
</evidence>
<dbReference type="SUPFAM" id="SSF103473">
    <property type="entry name" value="MFS general substrate transporter"/>
    <property type="match status" value="1"/>
</dbReference>
<evidence type="ECO:0000313" key="7">
    <source>
        <dbReference type="EnsemblMetazoa" id="XP_022671446"/>
    </source>
</evidence>
<dbReference type="GO" id="GO:0022857">
    <property type="term" value="F:transmembrane transporter activity"/>
    <property type="evidence" value="ECO:0007669"/>
    <property type="project" value="InterPro"/>
</dbReference>
<dbReference type="Gene3D" id="1.20.1250.20">
    <property type="entry name" value="MFS general substrate transporter like domains"/>
    <property type="match status" value="2"/>
</dbReference>
<feature type="transmembrane region" description="Helical" evidence="5">
    <location>
        <begin position="127"/>
        <end position="149"/>
    </location>
</feature>
<sequence>MSRLEVTAFVLGFLDLFAVSMIIPQIAINFRNKGYSPFVYGLAGTTYGSLQTISGPTFGGYSDVYGRRKCTLLAFYLSGIVYLWLSLVESILLFFIARAALGLVKHTQTMLKAYLCDMTPRDEHTRILGYFHAISSAGFIVGPLIGAHIRSFENGCAIAGLIFITAALSAHLLLPNSVHVVEKSDMKRKHESIVALFRSIDWPQYWDLFSGRLVLATAVGLYKSNLSYMLMLMYSLSTKEIGYITSLMGLVAAASGFLVGPIFTRFNRDSCYILVICSSILSVSFVLLYVSTNLIHIVVLLIAFQLFSSLARAFGVDAVLSRGAASGIGTLHGALQSVSSVSRGVTPILGGILQNVHMELPTLVSAALALVGSIIFLYASVLNDNKRGLKTD</sequence>
<evidence type="ECO:0000256" key="5">
    <source>
        <dbReference type="SAM" id="Phobius"/>
    </source>
</evidence>
<keyword evidence="4 5" id="KW-0472">Membrane</keyword>
<dbReference type="RefSeq" id="XP_022671446.1">
    <property type="nucleotide sequence ID" value="XM_022815711.1"/>
</dbReference>
<dbReference type="PANTHER" id="PTHR24002">
    <property type="entry name" value="SOLUTE CARRIER FAMILY 22 MEMBER 18"/>
    <property type="match status" value="1"/>
</dbReference>
<name>A0A7M7L6I5_VARDE</name>
<proteinExistence type="predicted"/>
<dbReference type="GeneID" id="111254647"/>
<dbReference type="InterPro" id="IPR011701">
    <property type="entry name" value="MFS"/>
</dbReference>
<dbReference type="PROSITE" id="PS50850">
    <property type="entry name" value="MFS"/>
    <property type="match status" value="1"/>
</dbReference>
<keyword evidence="3 5" id="KW-1133">Transmembrane helix</keyword>
<dbReference type="GO" id="GO:0016020">
    <property type="term" value="C:membrane"/>
    <property type="evidence" value="ECO:0007669"/>
    <property type="project" value="UniProtKB-SubCell"/>
</dbReference>
<keyword evidence="2 5" id="KW-0812">Transmembrane</keyword>
<feature type="transmembrane region" description="Helical" evidence="5">
    <location>
        <begin position="73"/>
        <end position="97"/>
    </location>
</feature>
<dbReference type="EnsemblMetazoa" id="XM_022815711">
    <property type="protein sequence ID" value="XP_022671446"/>
    <property type="gene ID" value="LOC111254647"/>
</dbReference>
<dbReference type="OrthoDB" id="440553at2759"/>
<feature type="transmembrane region" description="Helical" evidence="5">
    <location>
        <begin position="363"/>
        <end position="382"/>
    </location>
</feature>
<feature type="transmembrane region" description="Helical" evidence="5">
    <location>
        <begin position="297"/>
        <end position="315"/>
    </location>
</feature>
<dbReference type="OMA" id="RFVRCLY"/>
<reference evidence="7" key="1">
    <citation type="submission" date="2021-01" db="UniProtKB">
        <authorList>
            <consortium name="EnsemblMetazoa"/>
        </authorList>
    </citation>
    <scope>IDENTIFICATION</scope>
</reference>
<accession>A0A7M7L6I5</accession>
<evidence type="ECO:0000256" key="4">
    <source>
        <dbReference type="ARBA" id="ARBA00023136"/>
    </source>
</evidence>
<dbReference type="InterPro" id="IPR001958">
    <property type="entry name" value="Tet-R_TetA/multi-R_MdtG-like"/>
</dbReference>
<dbReference type="InterPro" id="IPR020846">
    <property type="entry name" value="MFS_dom"/>
</dbReference>
<evidence type="ECO:0000259" key="6">
    <source>
        <dbReference type="PROSITE" id="PS50850"/>
    </source>
</evidence>
<dbReference type="InterPro" id="IPR036259">
    <property type="entry name" value="MFS_trans_sf"/>
</dbReference>
<feature type="transmembrane region" description="Helical" evidence="5">
    <location>
        <begin position="6"/>
        <end position="28"/>
    </location>
</feature>
<feature type="domain" description="Major facilitator superfamily (MFS) profile" evidence="6">
    <location>
        <begin position="1"/>
        <end position="384"/>
    </location>
</feature>
<evidence type="ECO:0000256" key="3">
    <source>
        <dbReference type="ARBA" id="ARBA00022989"/>
    </source>
</evidence>
<feature type="transmembrane region" description="Helical" evidence="5">
    <location>
        <begin position="243"/>
        <end position="266"/>
    </location>
</feature>
<feature type="transmembrane region" description="Helical" evidence="5">
    <location>
        <begin position="156"/>
        <end position="174"/>
    </location>
</feature>